<dbReference type="SUPFAM" id="SSF55811">
    <property type="entry name" value="Nudix"/>
    <property type="match status" value="1"/>
</dbReference>
<accession>A0ABT7NA23</accession>
<dbReference type="InterPro" id="IPR015797">
    <property type="entry name" value="NUDIX_hydrolase-like_dom_sf"/>
</dbReference>
<comment type="subunit">
    <text evidence="2 4">Monomer.</text>
</comment>
<dbReference type="InterPro" id="IPR000086">
    <property type="entry name" value="NUDIX_hydrolase_dom"/>
</dbReference>
<evidence type="ECO:0000256" key="1">
    <source>
        <dbReference type="ARBA" id="ARBA00007608"/>
    </source>
</evidence>
<name>A0ABT7NA23_9BURK</name>
<dbReference type="Gene3D" id="3.90.79.10">
    <property type="entry name" value="Nucleoside Triphosphate Pyrophosphohydrolase"/>
    <property type="match status" value="1"/>
</dbReference>
<keyword evidence="4 6" id="KW-0378">Hydrolase</keyword>
<evidence type="ECO:0000259" key="5">
    <source>
        <dbReference type="PROSITE" id="PS51462"/>
    </source>
</evidence>
<feature type="domain" description="Nudix hydrolase" evidence="5">
    <location>
        <begin position="3"/>
        <end position="135"/>
    </location>
</feature>
<organism evidence="6 7">
    <name type="scientific">Variovorax dokdonensis</name>
    <dbReference type="NCBI Taxonomy" id="344883"/>
    <lineage>
        <taxon>Bacteria</taxon>
        <taxon>Pseudomonadati</taxon>
        <taxon>Pseudomonadota</taxon>
        <taxon>Betaproteobacteria</taxon>
        <taxon>Burkholderiales</taxon>
        <taxon>Comamonadaceae</taxon>
        <taxon>Variovorax</taxon>
    </lineage>
</organism>
<dbReference type="PANTHER" id="PTHR43222:SF11">
    <property type="entry name" value="PHOSPHATASE NUDJ"/>
    <property type="match status" value="1"/>
</dbReference>
<dbReference type="InterPro" id="IPR033713">
    <property type="entry name" value="NudJ"/>
</dbReference>
<protein>
    <recommendedName>
        <fullName evidence="3 4">Phosphatase NudJ</fullName>
        <ecNumber evidence="4">3.6.1.-</ecNumber>
    </recommendedName>
</protein>
<evidence type="ECO:0000256" key="3">
    <source>
        <dbReference type="ARBA" id="ARBA00015552"/>
    </source>
</evidence>
<dbReference type="EC" id="3.6.1.-" evidence="4"/>
<proteinExistence type="inferred from homology"/>
<comment type="caution">
    <text evidence="6">The sequence shown here is derived from an EMBL/GenBank/DDBJ whole genome shotgun (WGS) entry which is preliminary data.</text>
</comment>
<evidence type="ECO:0000256" key="4">
    <source>
        <dbReference type="RuleBase" id="RU364043"/>
    </source>
</evidence>
<evidence type="ECO:0000256" key="2">
    <source>
        <dbReference type="ARBA" id="ARBA00011245"/>
    </source>
</evidence>
<evidence type="ECO:0000313" key="7">
    <source>
        <dbReference type="Proteomes" id="UP001174908"/>
    </source>
</evidence>
<reference evidence="6" key="1">
    <citation type="submission" date="2023-06" db="EMBL/GenBank/DDBJ databases">
        <authorList>
            <person name="Jiang Y."/>
            <person name="Liu Q."/>
        </authorList>
    </citation>
    <scope>NUCLEOTIDE SEQUENCE</scope>
    <source>
        <strain evidence="6">CGMCC 1.12089</strain>
    </source>
</reference>
<evidence type="ECO:0000313" key="6">
    <source>
        <dbReference type="EMBL" id="MDM0044801.1"/>
    </source>
</evidence>
<gene>
    <name evidence="4" type="primary">nudJ</name>
    <name evidence="6" type="ORF">QTH91_09930</name>
</gene>
<dbReference type="RefSeq" id="WP_286659914.1">
    <property type="nucleotide sequence ID" value="NZ_JASZYV010000002.1"/>
</dbReference>
<keyword evidence="7" id="KW-1185">Reference proteome</keyword>
<dbReference type="Proteomes" id="UP001174908">
    <property type="component" value="Unassembled WGS sequence"/>
</dbReference>
<dbReference type="PROSITE" id="PS51462">
    <property type="entry name" value="NUDIX"/>
    <property type="match status" value="1"/>
</dbReference>
<comment type="cofactor">
    <cofactor evidence="4">
        <name>Mg(2+)</name>
        <dbReference type="ChEBI" id="CHEBI:18420"/>
    </cofactor>
</comment>
<dbReference type="GO" id="GO:0016787">
    <property type="term" value="F:hydrolase activity"/>
    <property type="evidence" value="ECO:0007669"/>
    <property type="project" value="UniProtKB-KW"/>
</dbReference>
<dbReference type="CDD" id="cd03675">
    <property type="entry name" value="NUDIX_Hydrolase"/>
    <property type="match status" value="1"/>
</dbReference>
<dbReference type="Pfam" id="PF00293">
    <property type="entry name" value="NUDIX"/>
    <property type="match status" value="1"/>
</dbReference>
<comment type="similarity">
    <text evidence="1 4">Belongs to the Nudix hydrolase family. NudJ subfamily.</text>
</comment>
<dbReference type="EMBL" id="JASZYV010000002">
    <property type="protein sequence ID" value="MDM0044801.1"/>
    <property type="molecule type" value="Genomic_DNA"/>
</dbReference>
<keyword evidence="4" id="KW-0460">Magnesium</keyword>
<sequence length="158" mass="17801">MNRWKPNVTVAAVIEKDGRFLLVEERTARGLMLNNPAGHLERSESPAQACVREVLEETAHEFRPTHVVGLYMSRAGARGTEDVTYLRVAFCGELARFDPDRSLDDGIVRTVWMSAEEIRGCTDRHRSPLLMRCIDDYLAGMRYPLSLIHVDNSVSGRG</sequence>
<dbReference type="PANTHER" id="PTHR43222">
    <property type="entry name" value="NUDIX HYDROLASE 23"/>
    <property type="match status" value="1"/>
</dbReference>